<proteinExistence type="predicted"/>
<accession>A0A1T4LDL4</accession>
<dbReference type="OrthoDB" id="9778090at2"/>
<dbReference type="EMBL" id="FUXA01000005">
    <property type="protein sequence ID" value="SJZ52839.1"/>
    <property type="molecule type" value="Genomic_DNA"/>
</dbReference>
<keyword evidence="2" id="KW-1185">Reference proteome</keyword>
<dbReference type="Proteomes" id="UP000189857">
    <property type="component" value="Unassembled WGS sequence"/>
</dbReference>
<dbReference type="Pfam" id="PF18953">
    <property type="entry name" value="SAP_new25"/>
    <property type="match status" value="1"/>
</dbReference>
<sequence length="203" mass="23751">MVRPEFESIRDYDEFCKYYWYREELIGICKAHGLKCSGNKIELNTVIKAYFSGEKILPEKKKVRRRGTAVKDLTLQTGLIECGFTFGNRFREFFSEQTGVKPFKFNVDMVETVKVVKATEDENFTLGDLLDIYYGKKTYAKYDKSALQWNKFVKDFCGDEATKVYSGRLKAAAALWKIVRESDLKKEYSHELLEEYKDIIDIK</sequence>
<evidence type="ECO:0000313" key="2">
    <source>
        <dbReference type="Proteomes" id="UP000189857"/>
    </source>
</evidence>
<name>A0A1T4LDL4_9FIRM</name>
<gene>
    <name evidence="1" type="ORF">SAMN02745110_00808</name>
</gene>
<reference evidence="1 2" key="1">
    <citation type="submission" date="2017-02" db="EMBL/GenBank/DDBJ databases">
        <authorList>
            <person name="Peterson S.W."/>
        </authorList>
    </citation>
    <scope>NUCLEOTIDE SEQUENCE [LARGE SCALE GENOMIC DNA]</scope>
    <source>
        <strain evidence="1 2">ATCC 17233</strain>
    </source>
</reference>
<dbReference type="AlphaFoldDB" id="A0A1T4LDL4"/>
<evidence type="ECO:0000313" key="1">
    <source>
        <dbReference type="EMBL" id="SJZ52839.1"/>
    </source>
</evidence>
<organism evidence="1 2">
    <name type="scientific">Eubacterium ruminantium</name>
    <dbReference type="NCBI Taxonomy" id="42322"/>
    <lineage>
        <taxon>Bacteria</taxon>
        <taxon>Bacillati</taxon>
        <taxon>Bacillota</taxon>
        <taxon>Clostridia</taxon>
        <taxon>Eubacteriales</taxon>
        <taxon>Eubacteriaceae</taxon>
        <taxon>Eubacterium</taxon>
    </lineage>
</organism>
<dbReference type="RefSeq" id="WP_078786626.1">
    <property type="nucleotide sequence ID" value="NZ_FMTO01000016.1"/>
</dbReference>
<protein>
    <submittedName>
        <fullName evidence="1">Uncharacterized protein</fullName>
    </submittedName>
</protein>